<dbReference type="SUPFAM" id="SSF52540">
    <property type="entry name" value="P-loop containing nucleoside triphosphate hydrolases"/>
    <property type="match status" value="2"/>
</dbReference>
<dbReference type="SMART" id="SM00382">
    <property type="entry name" value="AAA"/>
    <property type="match status" value="2"/>
</dbReference>
<dbReference type="Proteomes" id="UP001472866">
    <property type="component" value="Chromosome 02"/>
</dbReference>
<reference evidence="6 7" key="1">
    <citation type="submission" date="2024-03" db="EMBL/GenBank/DDBJ databases">
        <title>Complete genome sequence of the green alga Chloropicon roscoffensis RCC1871.</title>
        <authorList>
            <person name="Lemieux C."/>
            <person name="Pombert J.-F."/>
            <person name="Otis C."/>
            <person name="Turmel M."/>
        </authorList>
    </citation>
    <scope>NUCLEOTIDE SEQUENCE [LARGE SCALE GENOMIC DNA]</scope>
    <source>
        <strain evidence="6 7">RCC1871</strain>
    </source>
</reference>
<evidence type="ECO:0000313" key="6">
    <source>
        <dbReference type="EMBL" id="WZN60071.1"/>
    </source>
</evidence>
<evidence type="ECO:0000256" key="2">
    <source>
        <dbReference type="ARBA" id="ARBA00022490"/>
    </source>
</evidence>
<dbReference type="GO" id="GO:0009507">
    <property type="term" value="C:chloroplast"/>
    <property type="evidence" value="ECO:0007669"/>
    <property type="project" value="TreeGrafter"/>
</dbReference>
<dbReference type="InterPro" id="IPR041569">
    <property type="entry name" value="AAA_lid_3"/>
</dbReference>
<dbReference type="AlphaFoldDB" id="A0AAX4P1Y8"/>
<dbReference type="InterPro" id="IPR027417">
    <property type="entry name" value="P-loop_NTPase"/>
</dbReference>
<dbReference type="GO" id="GO:0016887">
    <property type="term" value="F:ATP hydrolysis activity"/>
    <property type="evidence" value="ECO:0007669"/>
    <property type="project" value="InterPro"/>
</dbReference>
<feature type="domain" description="AAA+ ATPase" evidence="5">
    <location>
        <begin position="616"/>
        <end position="752"/>
    </location>
</feature>
<gene>
    <name evidence="6" type="ORF">HKI87_02g15990</name>
</gene>
<evidence type="ECO:0000259" key="5">
    <source>
        <dbReference type="SMART" id="SM00382"/>
    </source>
</evidence>
<dbReference type="GO" id="GO:0005524">
    <property type="term" value="F:ATP binding"/>
    <property type="evidence" value="ECO:0007669"/>
    <property type="project" value="UniProtKB-KW"/>
</dbReference>
<evidence type="ECO:0000256" key="3">
    <source>
        <dbReference type="ARBA" id="ARBA00022741"/>
    </source>
</evidence>
<dbReference type="PANTHER" id="PTHR23077">
    <property type="entry name" value="AAA-FAMILY ATPASE"/>
    <property type="match status" value="1"/>
</dbReference>
<keyword evidence="4" id="KW-0067">ATP-binding</keyword>
<protein>
    <submittedName>
        <fullName evidence="6">AAA family ATPase</fullName>
    </submittedName>
</protein>
<keyword evidence="2" id="KW-0963">Cytoplasm</keyword>
<dbReference type="Gene3D" id="3.40.50.300">
    <property type="entry name" value="P-loop containing nucleotide triphosphate hydrolases"/>
    <property type="match status" value="2"/>
</dbReference>
<evidence type="ECO:0000313" key="7">
    <source>
        <dbReference type="Proteomes" id="UP001472866"/>
    </source>
</evidence>
<evidence type="ECO:0000256" key="1">
    <source>
        <dbReference type="ARBA" id="ARBA00004496"/>
    </source>
</evidence>
<dbReference type="PROSITE" id="PS00674">
    <property type="entry name" value="AAA"/>
    <property type="match status" value="2"/>
</dbReference>
<comment type="subcellular location">
    <subcellularLocation>
        <location evidence="1">Cytoplasm</location>
    </subcellularLocation>
</comment>
<dbReference type="Gene3D" id="1.10.8.60">
    <property type="match status" value="2"/>
</dbReference>
<proteinExistence type="predicted"/>
<keyword evidence="3" id="KW-0547">Nucleotide-binding</keyword>
<organism evidence="6 7">
    <name type="scientific">Chloropicon roscoffensis</name>
    <dbReference type="NCBI Taxonomy" id="1461544"/>
    <lineage>
        <taxon>Eukaryota</taxon>
        <taxon>Viridiplantae</taxon>
        <taxon>Chlorophyta</taxon>
        <taxon>Chloropicophyceae</taxon>
        <taxon>Chloropicales</taxon>
        <taxon>Chloropicaceae</taxon>
        <taxon>Chloropicon</taxon>
    </lineage>
</organism>
<dbReference type="FunFam" id="3.40.50.300:FF:000012">
    <property type="entry name" value="Transitional endoplasmic reticulum ATPase"/>
    <property type="match status" value="1"/>
</dbReference>
<keyword evidence="7" id="KW-1185">Reference proteome</keyword>
<dbReference type="InterPro" id="IPR003960">
    <property type="entry name" value="ATPase_AAA_CS"/>
</dbReference>
<sequence length="855" mass="93315">MEEPEAVGELLRDLPSLARPEEWSTVSNRLPASEDEAGSYERKVWLPKKSFVEVGFATGDPLFLYQLPADNARGGPRRLWSTSEVRSPGGLCDHGILASAWPSEKLKKGEGVLSSAVDRASGFRGDAPISFLPLKSLLKRAYATREARRLSHRVVRSSKVTLHLVSRTGTEDVENGAARWGQDAHELSFVRAFVRQMLARKFVAVGLPVCFSLGGVEHRLRIASVEEAAQGPNQAADGLHPVFYLVDEGAECVIEEQDTDEAEESARSAAAAGASLLDEVVSSAPGESTEHASDLIERSLRRAEYVQEADFTSLGGLAKEVKCIRKVLSIPWNNIARFRDLGLRTPRGVMLHGPPGTGKTRLAYAAARETGAKLYVLNGPDLVSQFQGESEAGLRAVFESAVKNEPAIIFIDEIDAIVPSRESNQNLAAGSAFSDRITAELLNLMDHGLSSGERVVVIAATNRIDAIDKSVRRPGRFDYEIEVGVPTPLDRLEILRIFLQGIRHSLTEDEVKGIAMSTHGFTGADLKALCNEASLVSIEDLAENPGVDLESFFVCRAHFEAARRSIVPSAMREVLFRVPDVSWDDIGGRAGLKKRLRDIIKLQTEEDLFSGLRIKPLKGILLYGPPGCSKTMLVKAVASQSNLNFINVKGPELLNKYVGESEKAIKTIFSRAKAASPAIIFIDEIDGLVTARTPDSSVTQNRVLTQLLTEIDGISQKHRVAVIGATNRPDRLDLAILRPGRFDWLLYVPPPDHGERREVLRCLFAKTPLDGDEDLERICESFASRTVGYSPADLLALVRQAALLAIEEDFGASAVGAGHLERSMESVQPSLKNLDPGLVELYKKFERSGLASASR</sequence>
<dbReference type="FunFam" id="3.40.50.300:FF:000567">
    <property type="entry name" value="ATPase, AAA family protein"/>
    <property type="match status" value="1"/>
</dbReference>
<dbReference type="InterPro" id="IPR003593">
    <property type="entry name" value="AAA+_ATPase"/>
</dbReference>
<dbReference type="Pfam" id="PF17862">
    <property type="entry name" value="AAA_lid_3"/>
    <property type="match status" value="2"/>
</dbReference>
<feature type="domain" description="AAA+ ATPase" evidence="5">
    <location>
        <begin position="345"/>
        <end position="487"/>
    </location>
</feature>
<dbReference type="PANTHER" id="PTHR23077:SF27">
    <property type="entry name" value="ATPASE FAMILY GENE 2 PROTEIN HOMOLOG A"/>
    <property type="match status" value="1"/>
</dbReference>
<dbReference type="EMBL" id="CP151502">
    <property type="protein sequence ID" value="WZN60071.1"/>
    <property type="molecule type" value="Genomic_DNA"/>
</dbReference>
<dbReference type="Pfam" id="PF00004">
    <property type="entry name" value="AAA"/>
    <property type="match status" value="2"/>
</dbReference>
<evidence type="ECO:0000256" key="4">
    <source>
        <dbReference type="ARBA" id="ARBA00022840"/>
    </source>
</evidence>
<dbReference type="InterPro" id="IPR003959">
    <property type="entry name" value="ATPase_AAA_core"/>
</dbReference>
<name>A0AAX4P1Y8_9CHLO</name>
<dbReference type="InterPro" id="IPR050168">
    <property type="entry name" value="AAA_ATPase_domain"/>
</dbReference>
<accession>A0AAX4P1Y8</accession>